<dbReference type="InterPro" id="IPR049012">
    <property type="entry name" value="Mutator_transp_dom"/>
</dbReference>
<evidence type="ECO:0000313" key="2">
    <source>
        <dbReference type="EMBL" id="KAF2901210.1"/>
    </source>
</evidence>
<organism evidence="2 3">
    <name type="scientific">Ignelater luminosus</name>
    <name type="common">Cucubano</name>
    <name type="synonym">Pyrophorus luminosus</name>
    <dbReference type="NCBI Taxonomy" id="2038154"/>
    <lineage>
        <taxon>Eukaryota</taxon>
        <taxon>Metazoa</taxon>
        <taxon>Ecdysozoa</taxon>
        <taxon>Arthropoda</taxon>
        <taxon>Hexapoda</taxon>
        <taxon>Insecta</taxon>
        <taxon>Pterygota</taxon>
        <taxon>Neoptera</taxon>
        <taxon>Endopterygota</taxon>
        <taxon>Coleoptera</taxon>
        <taxon>Polyphaga</taxon>
        <taxon>Elateriformia</taxon>
        <taxon>Elateroidea</taxon>
        <taxon>Elateridae</taxon>
        <taxon>Agrypninae</taxon>
        <taxon>Pyrophorini</taxon>
        <taxon>Ignelater</taxon>
    </lineage>
</organism>
<dbReference type="EMBL" id="VTPC01001784">
    <property type="protein sequence ID" value="KAF2901210.1"/>
    <property type="molecule type" value="Genomic_DNA"/>
</dbReference>
<gene>
    <name evidence="2" type="ORF">ILUMI_04977</name>
</gene>
<reference evidence="2" key="1">
    <citation type="submission" date="2019-08" db="EMBL/GenBank/DDBJ databases">
        <title>The genome of the North American firefly Photinus pyralis.</title>
        <authorList>
            <consortium name="Photinus pyralis genome working group"/>
            <person name="Fallon T.R."/>
            <person name="Sander Lower S.E."/>
            <person name="Weng J.-K."/>
        </authorList>
    </citation>
    <scope>NUCLEOTIDE SEQUENCE</scope>
    <source>
        <strain evidence="2">TRF0915ILg1</strain>
        <tissue evidence="2">Whole body</tissue>
    </source>
</reference>
<protein>
    <recommendedName>
        <fullName evidence="1">Mutator-like transposase domain-containing protein</fullName>
    </recommendedName>
</protein>
<dbReference type="Proteomes" id="UP000801492">
    <property type="component" value="Unassembled WGS sequence"/>
</dbReference>
<dbReference type="OrthoDB" id="6781756at2759"/>
<accession>A0A8K0DIM0</accession>
<name>A0A8K0DIM0_IGNLU</name>
<evidence type="ECO:0000313" key="3">
    <source>
        <dbReference type="Proteomes" id="UP000801492"/>
    </source>
</evidence>
<proteinExistence type="predicted"/>
<keyword evidence="3" id="KW-1185">Reference proteome</keyword>
<feature type="domain" description="Mutator-like transposase" evidence="1">
    <location>
        <begin position="189"/>
        <end position="290"/>
    </location>
</feature>
<comment type="caution">
    <text evidence="2">The sequence shown here is derived from an EMBL/GenBank/DDBJ whole genome shotgun (WGS) entry which is preliminary data.</text>
</comment>
<sequence length="433" mass="50056">MGKDRLGESVKWCKVRSIRVDFQKPNVMQAKYEFEGDYFDIDITERSHRRLTSLIGSRKADLPYVLSKKLVNSSELVTDISMEISNNENSTDPTFNNQSNYSEGNDYYIESVDINECHSPRFPPTQESEKKLDTKAIIGNPINLKYFFDSLKTISEHGENTFGCALKNPETVTETQRELYSSVYLKCIMSIGGGFYNLEEFLLTFSIPCMSEKTYKGRHYVLSRGWEKVACEKMEEAAKREADYAKEHNIVDKNGIPCIIVVADGCWSKRSYKTNYNAFSGAALIVGLRKDIDNSFNHVFGDHKSGEEYSCLKQQEMNYIDDIKSCAAFHKLVITVKSISQYAHSLIYNRDKFERRRSKKVKKILAYRRKLKRTAMEKHKRSYQCISVFFQKPDMDEEEYNSRKKKCLDNLLSTEESRAKFEKDTILQSGSSI</sequence>
<dbReference type="Pfam" id="PF20700">
    <property type="entry name" value="Mutator"/>
    <property type="match status" value="1"/>
</dbReference>
<dbReference type="AlphaFoldDB" id="A0A8K0DIM0"/>
<evidence type="ECO:0000259" key="1">
    <source>
        <dbReference type="Pfam" id="PF20700"/>
    </source>
</evidence>